<evidence type="ECO:0000313" key="4">
    <source>
        <dbReference type="Proteomes" id="UP000029380"/>
    </source>
</evidence>
<dbReference type="InterPro" id="IPR050523">
    <property type="entry name" value="AKR_Detox_Biosynth"/>
</dbReference>
<dbReference type="Gene3D" id="3.20.20.100">
    <property type="entry name" value="NADP-dependent oxidoreductase domain"/>
    <property type="match status" value="1"/>
</dbReference>
<dbReference type="FunFam" id="3.20.20.100:FF:000004">
    <property type="entry name" value="Oxidoreductase, aldo/keto reductase"/>
    <property type="match status" value="1"/>
</dbReference>
<evidence type="ECO:0000313" key="3">
    <source>
        <dbReference type="EMBL" id="KFN91161.1"/>
    </source>
</evidence>
<protein>
    <submittedName>
        <fullName evidence="3">Oxidoreductase ion channel</fullName>
    </submittedName>
</protein>
<name>A0A091BZX4_9ENTE</name>
<dbReference type="AlphaFoldDB" id="A0A091BZX4"/>
<dbReference type="EMBL" id="JPVU01000166">
    <property type="protein sequence ID" value="KFN91161.1"/>
    <property type="molecule type" value="Genomic_DNA"/>
</dbReference>
<dbReference type="PANTHER" id="PTHR43364:SF4">
    <property type="entry name" value="NAD(P)-LINKED OXIDOREDUCTASE SUPERFAMILY PROTEIN"/>
    <property type="match status" value="1"/>
</dbReference>
<sequence>MSTKVELGKSGLNINPIGFGANAIGGHNLYPNLDEDQNKQLLKYVIHSGIDFIDTAYVYGLGRSEELIGEVVKELGNRDQLVIASKGAQNGDDLDNSPEFLKQTVYESLKRLQTDYIDLFYIHFPDDHTPKDESVQALKELKDQGLIRSIGVSNFSLEQLKEANKNGDVDVFEGYYNLLHRDPENELFPYLRENDISFVPYFPFQSGLLTGKYNGDETFPEGDLRSGQEDFQGDKFQENIKKVEQLEKIATAKNTSIANVVLAFYLQIDVIDAVIPGAKRKEQVDSNLKTLDVTLTKDEAQLIDRIFS</sequence>
<dbReference type="Proteomes" id="UP000029380">
    <property type="component" value="Unassembled WGS sequence"/>
</dbReference>
<feature type="domain" description="NADP-dependent oxidoreductase" evidence="2">
    <location>
        <begin position="16"/>
        <end position="306"/>
    </location>
</feature>
<gene>
    <name evidence="3" type="ORF">TMUPMC115_1546</name>
</gene>
<dbReference type="RefSeq" id="WP_038023370.1">
    <property type="nucleotide sequence ID" value="NZ_JPVU01000166.1"/>
</dbReference>
<dbReference type="GO" id="GO:0005829">
    <property type="term" value="C:cytosol"/>
    <property type="evidence" value="ECO:0007669"/>
    <property type="project" value="UniProtKB-ARBA"/>
</dbReference>
<evidence type="ECO:0000259" key="2">
    <source>
        <dbReference type="Pfam" id="PF00248"/>
    </source>
</evidence>
<reference evidence="3 4" key="1">
    <citation type="submission" date="2014-08" db="EMBL/GenBank/DDBJ databases">
        <title>Genome sequence of Tetragenococcus muriaticus.</title>
        <authorList>
            <person name="Chuea-nongthon C."/>
            <person name="Rodtong S."/>
            <person name="Yongsawatdigul J."/>
            <person name="Steele J.L."/>
            <person name="Liu X.-y."/>
            <person name="Speers J."/>
            <person name="Glasner J.D."/>
            <person name="Neeno-Eckwall E.C."/>
        </authorList>
    </citation>
    <scope>NUCLEOTIDE SEQUENCE [LARGE SCALE GENOMIC DNA]</scope>
    <source>
        <strain evidence="3 4">PMC-11-5</strain>
    </source>
</reference>
<organism evidence="3 4">
    <name type="scientific">Tetragenococcus muriaticus PMC-11-5</name>
    <dbReference type="NCBI Taxonomy" id="1302649"/>
    <lineage>
        <taxon>Bacteria</taxon>
        <taxon>Bacillati</taxon>
        <taxon>Bacillota</taxon>
        <taxon>Bacilli</taxon>
        <taxon>Lactobacillales</taxon>
        <taxon>Enterococcaceae</taxon>
        <taxon>Tetragenococcus</taxon>
    </lineage>
</organism>
<proteinExistence type="predicted"/>
<keyword evidence="1" id="KW-0560">Oxidoreductase</keyword>
<evidence type="ECO:0000256" key="1">
    <source>
        <dbReference type="ARBA" id="ARBA00023002"/>
    </source>
</evidence>
<dbReference type="PROSITE" id="PS00062">
    <property type="entry name" value="ALDOKETO_REDUCTASE_2"/>
    <property type="match status" value="1"/>
</dbReference>
<dbReference type="GO" id="GO:0016491">
    <property type="term" value="F:oxidoreductase activity"/>
    <property type="evidence" value="ECO:0007669"/>
    <property type="project" value="UniProtKB-KW"/>
</dbReference>
<dbReference type="InterPro" id="IPR018170">
    <property type="entry name" value="Aldo/ket_reductase_CS"/>
</dbReference>
<dbReference type="OrthoDB" id="9773828at2"/>
<dbReference type="PRINTS" id="PR00069">
    <property type="entry name" value="ALDKETRDTASE"/>
</dbReference>
<dbReference type="InterPro" id="IPR020471">
    <property type="entry name" value="AKR"/>
</dbReference>
<dbReference type="InterPro" id="IPR036812">
    <property type="entry name" value="NAD(P)_OxRdtase_dom_sf"/>
</dbReference>
<accession>A0A091BZX4</accession>
<dbReference type="Pfam" id="PF00248">
    <property type="entry name" value="Aldo_ket_red"/>
    <property type="match status" value="1"/>
</dbReference>
<dbReference type="PATRIC" id="fig|1302649.3.peg.1549"/>
<dbReference type="PANTHER" id="PTHR43364">
    <property type="entry name" value="NADH-SPECIFIC METHYLGLYOXAL REDUCTASE-RELATED"/>
    <property type="match status" value="1"/>
</dbReference>
<dbReference type="InterPro" id="IPR023210">
    <property type="entry name" value="NADP_OxRdtase_dom"/>
</dbReference>
<dbReference type="SUPFAM" id="SSF51430">
    <property type="entry name" value="NAD(P)-linked oxidoreductase"/>
    <property type="match status" value="1"/>
</dbReference>
<comment type="caution">
    <text evidence="3">The sequence shown here is derived from an EMBL/GenBank/DDBJ whole genome shotgun (WGS) entry which is preliminary data.</text>
</comment>